<comment type="cofactor">
    <cofactor evidence="7">
        <name>Fe cation</name>
        <dbReference type="ChEBI" id="CHEBI:24875"/>
    </cofactor>
    <text evidence="7">Binds 1 Fe cation per subunit.</text>
</comment>
<comment type="similarity">
    <text evidence="1 7">Belongs to the cysteine dioxygenase family.</text>
</comment>
<organism evidence="8 9">
    <name type="scientific">Monilinia fructigena</name>
    <dbReference type="NCBI Taxonomy" id="38457"/>
    <lineage>
        <taxon>Eukaryota</taxon>
        <taxon>Fungi</taxon>
        <taxon>Dikarya</taxon>
        <taxon>Ascomycota</taxon>
        <taxon>Pezizomycotina</taxon>
        <taxon>Leotiomycetes</taxon>
        <taxon>Helotiales</taxon>
        <taxon>Sclerotiniaceae</taxon>
        <taxon>Monilinia</taxon>
    </lineage>
</organism>
<evidence type="ECO:0000256" key="7">
    <source>
        <dbReference type="RuleBase" id="RU366010"/>
    </source>
</evidence>
<dbReference type="EMBL" id="QKRW01000038">
    <property type="protein sequence ID" value="RAL60692.1"/>
    <property type="molecule type" value="Genomic_DNA"/>
</dbReference>
<dbReference type="InterPro" id="IPR010300">
    <property type="entry name" value="CDO_1"/>
</dbReference>
<dbReference type="GO" id="GO:0008198">
    <property type="term" value="F:ferrous iron binding"/>
    <property type="evidence" value="ECO:0007669"/>
    <property type="project" value="TreeGrafter"/>
</dbReference>
<dbReference type="InterPro" id="IPR011051">
    <property type="entry name" value="RmlC_Cupin_sf"/>
</dbReference>
<dbReference type="Proteomes" id="UP000249056">
    <property type="component" value="Unassembled WGS sequence"/>
</dbReference>
<dbReference type="PANTHER" id="PTHR12918:SF1">
    <property type="entry name" value="CYSTEINE DIOXYGENASE TYPE 1"/>
    <property type="match status" value="1"/>
</dbReference>
<name>A0A395IJY8_9HELO</name>
<evidence type="ECO:0000256" key="3">
    <source>
        <dbReference type="ARBA" id="ARBA00022723"/>
    </source>
</evidence>
<dbReference type="PANTHER" id="PTHR12918">
    <property type="entry name" value="CYSTEINE DIOXYGENASE"/>
    <property type="match status" value="1"/>
</dbReference>
<keyword evidence="3 7" id="KW-0479">Metal-binding</keyword>
<evidence type="ECO:0000256" key="1">
    <source>
        <dbReference type="ARBA" id="ARBA00006622"/>
    </source>
</evidence>
<keyword evidence="4 7" id="KW-0223">Dioxygenase</keyword>
<sequence length="218" mass="24245">MASNNMKSTTIRTLRTKFTNSTKSTFTFTPILANRSITGTTRKSTSLESITSHKQSRSPFLSQDFIGDFPLSFIKPRKQPTASFDTLINSLTHSLTTTSTPHLPTLTKLLRNYTSNPSEWQKYAYANPSKQYTRNLVAEVEGVFNLLMLVWTPGKESKMGLHSIANPSNTEYAISLHLYTPPNAAMHGCHIFDPLTGEKTHVKPGAYDSVRGVITSDI</sequence>
<dbReference type="SUPFAM" id="SSF51182">
    <property type="entry name" value="RmlC-like cupins"/>
    <property type="match status" value="1"/>
</dbReference>
<dbReference type="OrthoDB" id="543511at2759"/>
<dbReference type="GO" id="GO:0019448">
    <property type="term" value="P:L-cysteine catabolic process"/>
    <property type="evidence" value="ECO:0007669"/>
    <property type="project" value="TreeGrafter"/>
</dbReference>
<dbReference type="InterPro" id="IPR014710">
    <property type="entry name" value="RmlC-like_jellyroll"/>
</dbReference>
<keyword evidence="5 7" id="KW-0560">Oxidoreductase</keyword>
<keyword evidence="6 7" id="KW-0408">Iron</keyword>
<gene>
    <name evidence="8" type="ORF">DID88_010010</name>
</gene>
<dbReference type="AlphaFoldDB" id="A0A395IJY8"/>
<accession>A0A395IJY8</accession>
<evidence type="ECO:0000256" key="2">
    <source>
        <dbReference type="ARBA" id="ARBA00013133"/>
    </source>
</evidence>
<dbReference type="Pfam" id="PF05995">
    <property type="entry name" value="CDO_I"/>
    <property type="match status" value="2"/>
</dbReference>
<reference evidence="8 9" key="1">
    <citation type="submission" date="2018-06" db="EMBL/GenBank/DDBJ databases">
        <title>Genome Sequence of the Brown Rot Fungal Pathogen Monilinia fructigena.</title>
        <authorList>
            <person name="Landi L."/>
            <person name="De Miccolis Angelini R.M."/>
            <person name="Pollastro S."/>
            <person name="Abate D."/>
            <person name="Faretra F."/>
            <person name="Romanazzi G."/>
        </authorList>
    </citation>
    <scope>NUCLEOTIDE SEQUENCE [LARGE SCALE GENOMIC DNA]</scope>
    <source>
        <strain evidence="8 9">Mfrg269</strain>
    </source>
</reference>
<evidence type="ECO:0000256" key="5">
    <source>
        <dbReference type="ARBA" id="ARBA00023002"/>
    </source>
</evidence>
<evidence type="ECO:0000313" key="9">
    <source>
        <dbReference type="Proteomes" id="UP000249056"/>
    </source>
</evidence>
<evidence type="ECO:0000256" key="6">
    <source>
        <dbReference type="ARBA" id="ARBA00023004"/>
    </source>
</evidence>
<dbReference type="EC" id="1.13.11.20" evidence="2 7"/>
<comment type="catalytic activity">
    <reaction evidence="7">
        <text>L-cysteine + O2 = 3-sulfino-L-alanine + H(+)</text>
        <dbReference type="Rhea" id="RHEA:20441"/>
        <dbReference type="ChEBI" id="CHEBI:15378"/>
        <dbReference type="ChEBI" id="CHEBI:15379"/>
        <dbReference type="ChEBI" id="CHEBI:35235"/>
        <dbReference type="ChEBI" id="CHEBI:61085"/>
        <dbReference type="EC" id="1.13.11.20"/>
    </reaction>
</comment>
<evidence type="ECO:0000256" key="4">
    <source>
        <dbReference type="ARBA" id="ARBA00022964"/>
    </source>
</evidence>
<keyword evidence="9" id="KW-1185">Reference proteome</keyword>
<dbReference type="GO" id="GO:0017172">
    <property type="term" value="F:cysteine dioxygenase activity"/>
    <property type="evidence" value="ECO:0007669"/>
    <property type="project" value="UniProtKB-UniRule"/>
</dbReference>
<dbReference type="Gene3D" id="2.60.120.10">
    <property type="entry name" value="Jelly Rolls"/>
    <property type="match status" value="2"/>
</dbReference>
<proteinExistence type="inferred from homology"/>
<protein>
    <recommendedName>
        <fullName evidence="2 7">Cysteine dioxygenase</fullName>
        <ecNumber evidence="2 7">1.13.11.20</ecNumber>
    </recommendedName>
</protein>
<evidence type="ECO:0000313" key="8">
    <source>
        <dbReference type="EMBL" id="RAL60692.1"/>
    </source>
</evidence>
<comment type="caution">
    <text evidence="8">The sequence shown here is derived from an EMBL/GenBank/DDBJ whole genome shotgun (WGS) entry which is preliminary data.</text>
</comment>